<evidence type="ECO:0000259" key="4">
    <source>
        <dbReference type="PROSITE" id="PS50835"/>
    </source>
</evidence>
<keyword evidence="2" id="KW-1064">Adaptive immunity</keyword>
<dbReference type="InterPro" id="IPR050199">
    <property type="entry name" value="IgHV"/>
</dbReference>
<evidence type="ECO:0000256" key="1">
    <source>
        <dbReference type="ARBA" id="ARBA00022859"/>
    </source>
</evidence>
<dbReference type="PANTHER" id="PTHR23266">
    <property type="entry name" value="IMMUNOGLOBULIN HEAVY CHAIN"/>
    <property type="match status" value="1"/>
</dbReference>
<dbReference type="InterPro" id="IPR013106">
    <property type="entry name" value="Ig_V-set"/>
</dbReference>
<keyword evidence="1" id="KW-0391">Immunity</keyword>
<dbReference type="SUPFAM" id="SSF48726">
    <property type="entry name" value="Immunoglobulin"/>
    <property type="match status" value="1"/>
</dbReference>
<evidence type="ECO:0000313" key="6">
    <source>
        <dbReference type="Proteomes" id="UP000589485"/>
    </source>
</evidence>
<dbReference type="GO" id="GO:0019814">
    <property type="term" value="C:immunoglobulin complex"/>
    <property type="evidence" value="ECO:0007669"/>
    <property type="project" value="UniProtKB-KW"/>
</dbReference>
<gene>
    <name evidence="5" type="ORF">SAPAEN_R12741</name>
</gene>
<dbReference type="SMART" id="SM00406">
    <property type="entry name" value="IGv"/>
    <property type="match status" value="1"/>
</dbReference>
<evidence type="ECO:0000256" key="2">
    <source>
        <dbReference type="ARBA" id="ARBA00023130"/>
    </source>
</evidence>
<dbReference type="GO" id="GO:0002250">
    <property type="term" value="P:adaptive immune response"/>
    <property type="evidence" value="ECO:0007669"/>
    <property type="project" value="UniProtKB-KW"/>
</dbReference>
<dbReference type="InterPro" id="IPR007110">
    <property type="entry name" value="Ig-like_dom"/>
</dbReference>
<organism evidence="5 6">
    <name type="scientific">Sapayoa aenigma</name>
    <name type="common">broad-billed sapayoa</name>
    <dbReference type="NCBI Taxonomy" id="239371"/>
    <lineage>
        <taxon>Eukaryota</taxon>
        <taxon>Metazoa</taxon>
        <taxon>Chordata</taxon>
        <taxon>Craniata</taxon>
        <taxon>Vertebrata</taxon>
        <taxon>Euteleostomi</taxon>
        <taxon>Archelosauria</taxon>
        <taxon>Archosauria</taxon>
        <taxon>Dinosauria</taxon>
        <taxon>Saurischia</taxon>
        <taxon>Theropoda</taxon>
        <taxon>Coelurosauria</taxon>
        <taxon>Aves</taxon>
        <taxon>Neognathae</taxon>
        <taxon>Neoaves</taxon>
        <taxon>Telluraves</taxon>
        <taxon>Australaves</taxon>
        <taxon>Passeriformes</taxon>
        <taxon>Tyrannidae</taxon>
        <taxon>Sapayoa</taxon>
    </lineage>
</organism>
<dbReference type="InterPro" id="IPR013783">
    <property type="entry name" value="Ig-like_fold"/>
</dbReference>
<proteinExistence type="predicted"/>
<dbReference type="AlphaFoldDB" id="A0A7K7TIE1"/>
<dbReference type="EMBL" id="VZSY01006253">
    <property type="protein sequence ID" value="NXA16670.1"/>
    <property type="molecule type" value="Genomic_DNA"/>
</dbReference>
<name>A0A7K7TIE1_9TYRA</name>
<feature type="non-terminal residue" evidence="5">
    <location>
        <position position="105"/>
    </location>
</feature>
<feature type="non-terminal residue" evidence="5">
    <location>
        <position position="1"/>
    </location>
</feature>
<reference evidence="5 6" key="1">
    <citation type="submission" date="2019-09" db="EMBL/GenBank/DDBJ databases">
        <title>Bird 10,000 Genomes (B10K) Project - Family phase.</title>
        <authorList>
            <person name="Zhang G."/>
        </authorList>
    </citation>
    <scope>NUCLEOTIDE SEQUENCE [LARGE SCALE GENOMIC DNA]</scope>
    <source>
        <strain evidence="5">B10K-DU-030-41</strain>
        <tissue evidence="5">Muscle</tissue>
    </source>
</reference>
<dbReference type="Proteomes" id="UP000589485">
    <property type="component" value="Unassembled WGS sequence"/>
</dbReference>
<keyword evidence="6" id="KW-1185">Reference proteome</keyword>
<dbReference type="PROSITE" id="PS50835">
    <property type="entry name" value="IG_LIKE"/>
    <property type="match status" value="1"/>
</dbReference>
<dbReference type="Gene3D" id="2.60.40.10">
    <property type="entry name" value="Immunoglobulins"/>
    <property type="match status" value="1"/>
</dbReference>
<keyword evidence="3" id="KW-1280">Immunoglobulin</keyword>
<sequence>GLWAQLRLEEAGGGLQEPGGSAFLSCCTSGFSFRCYPVWWFRHAPRGSLEWVSFIDYLGHGQNNTAAVQDRATAFRDNSLSEASLSLQDLHPQDSAQYFCAIHTG</sequence>
<protein>
    <submittedName>
        <fullName evidence="5">HVC33 protein</fullName>
    </submittedName>
</protein>
<dbReference type="InterPro" id="IPR036179">
    <property type="entry name" value="Ig-like_dom_sf"/>
</dbReference>
<accession>A0A7K7TIE1</accession>
<dbReference type="Pfam" id="PF07686">
    <property type="entry name" value="V-set"/>
    <property type="match status" value="1"/>
</dbReference>
<comment type="caution">
    <text evidence="5">The sequence shown here is derived from an EMBL/GenBank/DDBJ whole genome shotgun (WGS) entry which is preliminary data.</text>
</comment>
<evidence type="ECO:0000256" key="3">
    <source>
        <dbReference type="ARBA" id="ARBA00043265"/>
    </source>
</evidence>
<evidence type="ECO:0000313" key="5">
    <source>
        <dbReference type="EMBL" id="NXA16670.1"/>
    </source>
</evidence>
<dbReference type="OrthoDB" id="9426090at2759"/>
<feature type="domain" description="Ig-like" evidence="4">
    <location>
        <begin position="19"/>
        <end position="105"/>
    </location>
</feature>
<dbReference type="GO" id="GO:0005576">
    <property type="term" value="C:extracellular region"/>
    <property type="evidence" value="ECO:0007669"/>
    <property type="project" value="UniProtKB-ARBA"/>
</dbReference>